<sequence length="257" mass="28041">MTLSPAACIEWLFPQSGPDLSDRVVAAKKAGFNAVEFHLWRDKPMSRIAQALTDHGVRVSSFCVDPRRSMIDPAEHDELVQAVRDSIEAGKALGSPPMIVASGFNVPGMTHEEQHANAIVGLRRIADVAEEAGVILLLEPLNNRVELPLIYLSSTSQALDLIETVDSPNLRLLYDMYHSAVMEESVPGVLEGRMHLVHHVQVADTKGRHEPGTGDIDWDAAISELVRMGYDGAIGFEYLPTLPDDESTSTAKARIGL</sequence>
<comment type="similarity">
    <text evidence="2">Belongs to the hyi family.</text>
</comment>
<dbReference type="InterPro" id="IPR036237">
    <property type="entry name" value="Xyl_isomerase-like_sf"/>
</dbReference>
<gene>
    <name evidence="5" type="ORF">EWE75_22810</name>
</gene>
<evidence type="ECO:0000256" key="3">
    <source>
        <dbReference type="PIRSR" id="PIRSR006241-50"/>
    </source>
</evidence>
<proteinExistence type="inferred from homology"/>
<dbReference type="OrthoDB" id="9786584at2"/>
<dbReference type="Proteomes" id="UP000292085">
    <property type="component" value="Unassembled WGS sequence"/>
</dbReference>
<dbReference type="PANTHER" id="PTHR43489">
    <property type="entry name" value="ISOMERASE"/>
    <property type="match status" value="1"/>
</dbReference>
<dbReference type="InterPro" id="IPR013022">
    <property type="entry name" value="Xyl_isomerase-like_TIM-brl"/>
</dbReference>
<dbReference type="EMBL" id="SGIS01000070">
    <property type="protein sequence ID" value="RZF59236.1"/>
    <property type="molecule type" value="Genomic_DNA"/>
</dbReference>
<comment type="caution">
    <text evidence="5">The sequence shown here is derived from an EMBL/GenBank/DDBJ whole genome shotgun (WGS) entry which is preliminary data.</text>
</comment>
<dbReference type="InterPro" id="IPR050417">
    <property type="entry name" value="Sugar_Epim/Isomerase"/>
</dbReference>
<evidence type="ECO:0000313" key="5">
    <source>
        <dbReference type="EMBL" id="RZF59236.1"/>
    </source>
</evidence>
<dbReference type="Gene3D" id="3.20.20.150">
    <property type="entry name" value="Divalent-metal-dependent TIM barrel enzymes"/>
    <property type="match status" value="1"/>
</dbReference>
<feature type="active site" description="Proton donor/acceptor" evidence="3">
    <location>
        <position position="139"/>
    </location>
</feature>
<dbReference type="GO" id="GO:0016853">
    <property type="term" value="F:isomerase activity"/>
    <property type="evidence" value="ECO:0007669"/>
    <property type="project" value="UniProtKB-KW"/>
</dbReference>
<dbReference type="InterPro" id="IPR026040">
    <property type="entry name" value="HyI-like"/>
</dbReference>
<evidence type="ECO:0000256" key="1">
    <source>
        <dbReference type="ARBA" id="ARBA00023235"/>
    </source>
</evidence>
<dbReference type="AlphaFoldDB" id="A0A4Q6XSH9"/>
<dbReference type="RefSeq" id="WP_130160370.1">
    <property type="nucleotide sequence ID" value="NZ_SGIS01000070.1"/>
</dbReference>
<evidence type="ECO:0000256" key="2">
    <source>
        <dbReference type="PIRNR" id="PIRNR006241"/>
    </source>
</evidence>
<feature type="active site" description="Proton donor/acceptor" evidence="3">
    <location>
        <position position="237"/>
    </location>
</feature>
<protein>
    <submittedName>
        <fullName evidence="5">Hydroxypyruvate isomerase</fullName>
    </submittedName>
</protein>
<feature type="domain" description="Xylose isomerase-like TIM barrel" evidence="4">
    <location>
        <begin position="26"/>
        <end position="239"/>
    </location>
</feature>
<dbReference type="SUPFAM" id="SSF51658">
    <property type="entry name" value="Xylose isomerase-like"/>
    <property type="match status" value="1"/>
</dbReference>
<accession>A0A4Q6XSH9</accession>
<dbReference type="Pfam" id="PF01261">
    <property type="entry name" value="AP_endonuc_2"/>
    <property type="match status" value="1"/>
</dbReference>
<evidence type="ECO:0000259" key="4">
    <source>
        <dbReference type="Pfam" id="PF01261"/>
    </source>
</evidence>
<keyword evidence="1 2" id="KW-0413">Isomerase</keyword>
<organism evidence="5 6">
    <name type="scientific">Sphingomonas populi</name>
    <dbReference type="NCBI Taxonomy" id="2484750"/>
    <lineage>
        <taxon>Bacteria</taxon>
        <taxon>Pseudomonadati</taxon>
        <taxon>Pseudomonadota</taxon>
        <taxon>Alphaproteobacteria</taxon>
        <taxon>Sphingomonadales</taxon>
        <taxon>Sphingomonadaceae</taxon>
        <taxon>Sphingomonas</taxon>
    </lineage>
</organism>
<dbReference type="PIRSF" id="PIRSF006241">
    <property type="entry name" value="HyI"/>
    <property type="match status" value="1"/>
</dbReference>
<name>A0A4Q6XSH9_9SPHN</name>
<evidence type="ECO:0000313" key="6">
    <source>
        <dbReference type="Proteomes" id="UP000292085"/>
    </source>
</evidence>
<keyword evidence="6" id="KW-1185">Reference proteome</keyword>
<keyword evidence="5" id="KW-0670">Pyruvate</keyword>
<reference evidence="5 6" key="1">
    <citation type="submission" date="2019-02" db="EMBL/GenBank/DDBJ databases">
        <authorList>
            <person name="Li Y."/>
        </authorList>
    </citation>
    <scope>NUCLEOTIDE SEQUENCE [LARGE SCALE GENOMIC DNA]</scope>
    <source>
        <strain evidence="5 6">3-7</strain>
    </source>
</reference>